<proteinExistence type="predicted"/>
<reference evidence="2" key="1">
    <citation type="submission" date="2023-05" db="EMBL/GenBank/DDBJ databases">
        <title>Genome and transcriptome analyses reveal genes involved in the formation of fine ridges on petal epidermal cells in Hibiscus trionum.</title>
        <authorList>
            <person name="Koshimizu S."/>
            <person name="Masuda S."/>
            <person name="Ishii T."/>
            <person name="Shirasu K."/>
            <person name="Hoshino A."/>
            <person name="Arita M."/>
        </authorList>
    </citation>
    <scope>NUCLEOTIDE SEQUENCE</scope>
    <source>
        <strain evidence="2">Hamamatsu line</strain>
    </source>
</reference>
<gene>
    <name evidence="2" type="ORF">HRI_002268600</name>
</gene>
<dbReference type="AlphaFoldDB" id="A0A9W7HYY2"/>
<dbReference type="OrthoDB" id="1398107at2759"/>
<evidence type="ECO:0000313" key="3">
    <source>
        <dbReference type="Proteomes" id="UP001165190"/>
    </source>
</evidence>
<accession>A0A9W7HYY2</accession>
<organism evidence="2 3">
    <name type="scientific">Hibiscus trionum</name>
    <name type="common">Flower of an hour</name>
    <dbReference type="NCBI Taxonomy" id="183268"/>
    <lineage>
        <taxon>Eukaryota</taxon>
        <taxon>Viridiplantae</taxon>
        <taxon>Streptophyta</taxon>
        <taxon>Embryophyta</taxon>
        <taxon>Tracheophyta</taxon>
        <taxon>Spermatophyta</taxon>
        <taxon>Magnoliopsida</taxon>
        <taxon>eudicotyledons</taxon>
        <taxon>Gunneridae</taxon>
        <taxon>Pentapetalae</taxon>
        <taxon>rosids</taxon>
        <taxon>malvids</taxon>
        <taxon>Malvales</taxon>
        <taxon>Malvaceae</taxon>
        <taxon>Malvoideae</taxon>
        <taxon>Hibiscus</taxon>
    </lineage>
</organism>
<keyword evidence="3" id="KW-1185">Reference proteome</keyword>
<name>A0A9W7HYY2_HIBTR</name>
<dbReference type="PANTHER" id="PTHR36350:SF2">
    <property type="entry name" value="PROTEIN, PUTATIVE-RELATED"/>
    <property type="match status" value="1"/>
</dbReference>
<sequence length="285" mass="31063">MEAALYLGYGPMPSISHRMPPGTITKLHFGFNHSFVSVSKDSMSNRRGCHRFYSPGPLALHRSNSSMPSENEKGGAKAVRGAVGASLALACALSIIGCGCKMNIKAMAGPKQQIYQKSPSFPQTGPPAAPGKMALKSLLDVTVGLASKDGRRVRDVSPGSHFPAPRHSAPSKDQVDQLKKDAVSLMKRGLPEEAVHMLKNEYKKHMLEPESAYNLYIVLVEILITQGKYEEAYELMSTRDQKISDSDVRPTLYKAILCTMLDKDEAQDLWEEFAGSIGGFSPFSS</sequence>
<evidence type="ECO:0000256" key="1">
    <source>
        <dbReference type="SAM" id="MobiDB-lite"/>
    </source>
</evidence>
<evidence type="ECO:0000313" key="2">
    <source>
        <dbReference type="EMBL" id="GMI85993.1"/>
    </source>
</evidence>
<protein>
    <submittedName>
        <fullName evidence="2">Uncharacterized protein</fullName>
    </submittedName>
</protein>
<comment type="caution">
    <text evidence="2">The sequence shown here is derived from an EMBL/GenBank/DDBJ whole genome shotgun (WGS) entry which is preliminary data.</text>
</comment>
<feature type="region of interest" description="Disordered" evidence="1">
    <location>
        <begin position="149"/>
        <end position="174"/>
    </location>
</feature>
<dbReference type="PANTHER" id="PTHR36350">
    <property type="entry name" value="TRANSMEMBRANE PROTEIN"/>
    <property type="match status" value="1"/>
</dbReference>
<dbReference type="EMBL" id="BSYR01000021">
    <property type="protein sequence ID" value="GMI85993.1"/>
    <property type="molecule type" value="Genomic_DNA"/>
</dbReference>
<dbReference type="Proteomes" id="UP001165190">
    <property type="component" value="Unassembled WGS sequence"/>
</dbReference>